<name>A0A317CJ27_9GAMM</name>
<keyword evidence="2" id="KW-0378">Hydrolase</keyword>
<evidence type="ECO:0000256" key="3">
    <source>
        <dbReference type="SAM" id="SignalP"/>
    </source>
</evidence>
<organism evidence="4 5">
    <name type="scientific">Leucothrix arctica</name>
    <dbReference type="NCBI Taxonomy" id="1481894"/>
    <lineage>
        <taxon>Bacteria</taxon>
        <taxon>Pseudomonadati</taxon>
        <taxon>Pseudomonadota</taxon>
        <taxon>Gammaproteobacteria</taxon>
        <taxon>Thiotrichales</taxon>
        <taxon>Thiotrichaceae</taxon>
        <taxon>Leucothrix</taxon>
    </lineage>
</organism>
<keyword evidence="3" id="KW-0732">Signal</keyword>
<dbReference type="Pfam" id="PF02113">
    <property type="entry name" value="Peptidase_S13"/>
    <property type="match status" value="1"/>
</dbReference>
<dbReference type="InterPro" id="IPR000667">
    <property type="entry name" value="Peptidase_S13"/>
</dbReference>
<comment type="caution">
    <text evidence="4">The sequence shown here is derived from an EMBL/GenBank/DDBJ whole genome shotgun (WGS) entry which is preliminary data.</text>
</comment>
<dbReference type="OrthoDB" id="9802627at2"/>
<protein>
    <submittedName>
        <fullName evidence="4">Peptidase S13</fullName>
    </submittedName>
</protein>
<accession>A0A317CJ27</accession>
<keyword evidence="5" id="KW-1185">Reference proteome</keyword>
<dbReference type="Gene3D" id="3.50.80.20">
    <property type="entry name" value="D-Ala-D-Ala carboxypeptidase C, peptidase S13"/>
    <property type="match status" value="1"/>
</dbReference>
<dbReference type="Proteomes" id="UP000245506">
    <property type="component" value="Unassembled WGS sequence"/>
</dbReference>
<dbReference type="GO" id="GO:0006508">
    <property type="term" value="P:proteolysis"/>
    <property type="evidence" value="ECO:0007669"/>
    <property type="project" value="InterPro"/>
</dbReference>
<dbReference type="SUPFAM" id="SSF56601">
    <property type="entry name" value="beta-lactamase/transpeptidase-like"/>
    <property type="match status" value="1"/>
</dbReference>
<proteinExistence type="inferred from homology"/>
<dbReference type="GO" id="GO:0004185">
    <property type="term" value="F:serine-type carboxypeptidase activity"/>
    <property type="evidence" value="ECO:0007669"/>
    <property type="project" value="InterPro"/>
</dbReference>
<dbReference type="GO" id="GO:0000270">
    <property type="term" value="P:peptidoglycan metabolic process"/>
    <property type="evidence" value="ECO:0007669"/>
    <property type="project" value="TreeGrafter"/>
</dbReference>
<dbReference type="Gene3D" id="3.40.710.10">
    <property type="entry name" value="DD-peptidase/beta-lactamase superfamily"/>
    <property type="match status" value="1"/>
</dbReference>
<evidence type="ECO:0000256" key="1">
    <source>
        <dbReference type="ARBA" id="ARBA00006096"/>
    </source>
</evidence>
<dbReference type="AlphaFoldDB" id="A0A317CJ27"/>
<dbReference type="EMBL" id="QGKL01000029">
    <property type="protein sequence ID" value="PWQ96330.1"/>
    <property type="molecule type" value="Genomic_DNA"/>
</dbReference>
<evidence type="ECO:0000313" key="4">
    <source>
        <dbReference type="EMBL" id="PWQ96330.1"/>
    </source>
</evidence>
<dbReference type="PANTHER" id="PTHR30023">
    <property type="entry name" value="D-ALANYL-D-ALANINE CARBOXYPEPTIDASE"/>
    <property type="match status" value="1"/>
</dbReference>
<sequence length="397" mass="44504">MGKIMLRSLLIGVCFTLLASPLAHANALNKFSELKNAGILVVDTQGRRLLSDNRNRAFIPASTTKIVTAWLALNRWGEQHRFNTDFYYDQQQAKLWVKGSGDPFLVSEELSSIALQLQQRGISHVATLALDTSAFTAGLVLPGTSKTNNPYDAVPSALAANFNTVNLRTVNGRIRSAETQTPLTPIAKSLARGFKKKKIRVNTGRDPKVAERYFGELFLALLKKQGVTHDNRIVFEQSPAKAPFYQHKNSKTLGDMIRPMMKYSTNFIANQLALIMTAEHLGRPASVRDVQQYMEGTLKANFNWENITFKEGAGLSRSNRISPVQLVELLERFRQWRHLLPEVEKGVFAKSGTLKKVSTLAGYIVDGGQWKPFALMMNQSVPYKLRNRIAKELRQTL</sequence>
<feature type="chain" id="PRO_5016314516" evidence="3">
    <location>
        <begin position="26"/>
        <end position="397"/>
    </location>
</feature>
<dbReference type="PRINTS" id="PR00922">
    <property type="entry name" value="DADACBPTASE3"/>
</dbReference>
<evidence type="ECO:0000256" key="2">
    <source>
        <dbReference type="ARBA" id="ARBA00022801"/>
    </source>
</evidence>
<comment type="similarity">
    <text evidence="1">Belongs to the peptidase S13 family.</text>
</comment>
<evidence type="ECO:0000313" key="5">
    <source>
        <dbReference type="Proteomes" id="UP000245506"/>
    </source>
</evidence>
<dbReference type="PANTHER" id="PTHR30023:SF0">
    <property type="entry name" value="PENICILLIN-SENSITIVE CARBOXYPEPTIDASE A"/>
    <property type="match status" value="1"/>
</dbReference>
<dbReference type="InterPro" id="IPR012338">
    <property type="entry name" value="Beta-lactam/transpept-like"/>
</dbReference>
<gene>
    <name evidence="4" type="ORF">DKT75_10120</name>
</gene>
<feature type="signal peptide" evidence="3">
    <location>
        <begin position="1"/>
        <end position="25"/>
    </location>
</feature>
<reference evidence="4 5" key="1">
    <citation type="submission" date="2018-05" db="EMBL/GenBank/DDBJ databases">
        <title>Leucothrix arctica sp. nov., isolated from Arctic seawater.</title>
        <authorList>
            <person name="Choi A."/>
            <person name="Baek K."/>
        </authorList>
    </citation>
    <scope>NUCLEOTIDE SEQUENCE [LARGE SCALE GENOMIC DNA]</scope>
    <source>
        <strain evidence="4 5">IMCC9719</strain>
    </source>
</reference>